<feature type="compositionally biased region" description="Polar residues" evidence="2">
    <location>
        <begin position="536"/>
        <end position="546"/>
    </location>
</feature>
<evidence type="ECO:0000313" key="4">
    <source>
        <dbReference type="EMBL" id="KAK6942486.1"/>
    </source>
</evidence>
<dbReference type="Proteomes" id="UP001370490">
    <property type="component" value="Unassembled WGS sequence"/>
</dbReference>
<dbReference type="AlphaFoldDB" id="A0AAN8W638"/>
<dbReference type="PANTHER" id="PTHR46978">
    <property type="entry name" value="ZINC KNUCKLE (CCHC-TYPE) FAMILY PROTEIN"/>
    <property type="match status" value="1"/>
</dbReference>
<protein>
    <submittedName>
        <fullName evidence="4">Zinc finger, CCHC-type</fullName>
    </submittedName>
</protein>
<evidence type="ECO:0000259" key="3">
    <source>
        <dbReference type="PROSITE" id="PS50158"/>
    </source>
</evidence>
<feature type="domain" description="CCHC-type" evidence="3">
    <location>
        <begin position="127"/>
        <end position="140"/>
    </location>
</feature>
<keyword evidence="5" id="KW-1185">Reference proteome</keyword>
<evidence type="ECO:0000256" key="1">
    <source>
        <dbReference type="PROSITE-ProRule" id="PRU00047"/>
    </source>
</evidence>
<evidence type="ECO:0000313" key="5">
    <source>
        <dbReference type="Proteomes" id="UP001370490"/>
    </source>
</evidence>
<dbReference type="SUPFAM" id="SSF57756">
    <property type="entry name" value="Retrovirus zinc finger-like domains"/>
    <property type="match status" value="3"/>
</dbReference>
<accession>A0AAN8W638</accession>
<keyword evidence="1" id="KW-0862">Zinc</keyword>
<dbReference type="InterPro" id="IPR036875">
    <property type="entry name" value="Znf_CCHC_sf"/>
</dbReference>
<reference evidence="4 5" key="1">
    <citation type="submission" date="2023-12" db="EMBL/GenBank/DDBJ databases">
        <title>A high-quality genome assembly for Dillenia turbinata (Dilleniales).</title>
        <authorList>
            <person name="Chanderbali A."/>
        </authorList>
    </citation>
    <scope>NUCLEOTIDE SEQUENCE [LARGE SCALE GENOMIC DNA]</scope>
    <source>
        <strain evidence="4">LSX21</strain>
        <tissue evidence="4">Leaf</tissue>
    </source>
</reference>
<dbReference type="GO" id="GO:0003676">
    <property type="term" value="F:nucleic acid binding"/>
    <property type="evidence" value="ECO:0007669"/>
    <property type="project" value="InterPro"/>
</dbReference>
<dbReference type="GO" id="GO:0008270">
    <property type="term" value="F:zinc ion binding"/>
    <property type="evidence" value="ECO:0007669"/>
    <property type="project" value="UniProtKB-KW"/>
</dbReference>
<name>A0AAN8W638_9MAGN</name>
<dbReference type="EMBL" id="JBAMMX010000004">
    <property type="protein sequence ID" value="KAK6942486.1"/>
    <property type="molecule type" value="Genomic_DNA"/>
</dbReference>
<keyword evidence="1" id="KW-0863">Zinc-finger</keyword>
<sequence>MEQRKVIEVASSANDQAVPAFGNSVFNLIATVAASASIEKKSKRRNKKIKKKKKKIQNQNQAVAVVVSDNAPGDTVTGQEHMSSSKDVSTVVATKAKSVDIQDNIVLRNLLRGWRYFDSPDNEFETCYNCGEEGHTVTHCTAQKRKRRPCYLCGATEHNANRCKQSRNCHICRGQGHLAKACPSKHKGRFISSKFFCLRCGNSGHDMFSCSNDYSPDDLKDVQCYVCKAFGHLCCADFLNCGKKKVSCCKCGEIGHLGSQSHYAYQGLSVKGCSRAVNSTGSKSAPCKDLSTNGSNQSQGDISGSKSTGALKSTSCYGCGEEGHLVKQCTKSSKPTAKQNVDVFSTPTQNLPKKRKALSTPSHNYGNNEKRMFERRDGAPVVEGRAQKLRVQNINQQNILYRDPSVNTFMSPATPVTPNYLIPTPNAFGNLDYSQYSQQSPNFLGIPNTQAYQQQHFQQIFNYHQRTPNVHPQYHPQQGYNEYPATPNSQAYHQRQQILQYSQGTPSVHPQYYPQQHVYNHHPIAPNSPLYHQHQPRFSSPWYGNS</sequence>
<keyword evidence="1" id="KW-0479">Metal-binding</keyword>
<proteinExistence type="predicted"/>
<feature type="region of interest" description="Disordered" evidence="2">
    <location>
        <begin position="283"/>
        <end position="309"/>
    </location>
</feature>
<feature type="region of interest" description="Disordered" evidence="2">
    <location>
        <begin position="519"/>
        <end position="546"/>
    </location>
</feature>
<dbReference type="SMART" id="SM00343">
    <property type="entry name" value="ZnF_C2HC"/>
    <property type="match status" value="6"/>
</dbReference>
<evidence type="ECO:0000256" key="2">
    <source>
        <dbReference type="SAM" id="MobiDB-lite"/>
    </source>
</evidence>
<feature type="region of interest" description="Disordered" evidence="2">
    <location>
        <begin position="347"/>
        <end position="369"/>
    </location>
</feature>
<dbReference type="Pfam" id="PF00098">
    <property type="entry name" value="zf-CCHC"/>
    <property type="match status" value="2"/>
</dbReference>
<dbReference type="Gene3D" id="4.10.60.10">
    <property type="entry name" value="Zinc finger, CCHC-type"/>
    <property type="match status" value="3"/>
</dbReference>
<dbReference type="InterPro" id="IPR001878">
    <property type="entry name" value="Znf_CCHC"/>
</dbReference>
<gene>
    <name evidence="4" type="ORF">RJ641_027863</name>
</gene>
<dbReference type="PANTHER" id="PTHR46978:SF1">
    <property type="entry name" value="ZINC KNUCKLE (CCHC-TYPE) FAMILY PROTEIN"/>
    <property type="match status" value="1"/>
</dbReference>
<feature type="domain" description="CCHC-type" evidence="3">
    <location>
        <begin position="316"/>
        <end position="331"/>
    </location>
</feature>
<feature type="compositionally biased region" description="Polar residues" evidence="2">
    <location>
        <begin position="290"/>
        <end position="309"/>
    </location>
</feature>
<organism evidence="4 5">
    <name type="scientific">Dillenia turbinata</name>
    <dbReference type="NCBI Taxonomy" id="194707"/>
    <lineage>
        <taxon>Eukaryota</taxon>
        <taxon>Viridiplantae</taxon>
        <taxon>Streptophyta</taxon>
        <taxon>Embryophyta</taxon>
        <taxon>Tracheophyta</taxon>
        <taxon>Spermatophyta</taxon>
        <taxon>Magnoliopsida</taxon>
        <taxon>eudicotyledons</taxon>
        <taxon>Gunneridae</taxon>
        <taxon>Pentapetalae</taxon>
        <taxon>Dilleniales</taxon>
        <taxon>Dilleniaceae</taxon>
        <taxon>Dillenia</taxon>
    </lineage>
</organism>
<comment type="caution">
    <text evidence="4">The sequence shown here is derived from an EMBL/GenBank/DDBJ whole genome shotgun (WGS) entry which is preliminary data.</text>
</comment>
<dbReference type="PROSITE" id="PS50158">
    <property type="entry name" value="ZF_CCHC"/>
    <property type="match status" value="2"/>
</dbReference>